<dbReference type="EMBL" id="ACYG01000009">
    <property type="protein sequence ID" value="EEV18585.1"/>
    <property type="molecule type" value="Genomic_DNA"/>
</dbReference>
<dbReference type="eggNOG" id="COG0810">
    <property type="taxonomic scope" value="Bacteria"/>
</dbReference>
<accession>C8PEV7</accession>
<organism evidence="3 4">
    <name type="scientific">Campylobacter gracilis RM3268</name>
    <dbReference type="NCBI Taxonomy" id="553220"/>
    <lineage>
        <taxon>Bacteria</taxon>
        <taxon>Pseudomonadati</taxon>
        <taxon>Campylobacterota</taxon>
        <taxon>Epsilonproteobacteria</taxon>
        <taxon>Campylobacterales</taxon>
        <taxon>Campylobacteraceae</taxon>
        <taxon>Campylobacter</taxon>
    </lineage>
</organism>
<feature type="compositionally biased region" description="Basic and acidic residues" evidence="1">
    <location>
        <begin position="199"/>
        <end position="215"/>
    </location>
</feature>
<dbReference type="STRING" id="824.CGRAC_0388"/>
<protein>
    <recommendedName>
        <fullName evidence="5">TonB family domain protein</fullName>
    </recommendedName>
</protein>
<evidence type="ECO:0000313" key="3">
    <source>
        <dbReference type="EMBL" id="EEV18585.1"/>
    </source>
</evidence>
<evidence type="ECO:0000256" key="1">
    <source>
        <dbReference type="SAM" id="MobiDB-lite"/>
    </source>
</evidence>
<keyword evidence="2" id="KW-0812">Transmembrane</keyword>
<reference evidence="3 4" key="1">
    <citation type="submission" date="2009-07" db="EMBL/GenBank/DDBJ databases">
        <authorList>
            <person name="Madupu R."/>
            <person name="Sebastian Y."/>
            <person name="Durkin A.S."/>
            <person name="Torralba M."/>
            <person name="Methe B."/>
            <person name="Sutton G.G."/>
            <person name="Strausberg R.L."/>
            <person name="Nelson K.E."/>
        </authorList>
    </citation>
    <scope>NUCLEOTIDE SEQUENCE [LARGE SCALE GENOMIC DNA]</scope>
    <source>
        <strain evidence="3 4">RM3268</strain>
    </source>
</reference>
<feature type="compositionally biased region" description="Basic and acidic residues" evidence="1">
    <location>
        <begin position="73"/>
        <end position="95"/>
    </location>
</feature>
<keyword evidence="2" id="KW-1133">Transmembrane helix</keyword>
<dbReference type="RefSeq" id="WP_005869627.1">
    <property type="nucleotide sequence ID" value="NZ_ACYG01000009.1"/>
</dbReference>
<keyword evidence="2" id="KW-0472">Membrane</keyword>
<evidence type="ECO:0000256" key="2">
    <source>
        <dbReference type="SAM" id="Phobius"/>
    </source>
</evidence>
<feature type="compositionally biased region" description="Basic and acidic residues" evidence="1">
    <location>
        <begin position="108"/>
        <end position="170"/>
    </location>
</feature>
<proteinExistence type="predicted"/>
<dbReference type="OrthoDB" id="5363395at2"/>
<evidence type="ECO:0000313" key="4">
    <source>
        <dbReference type="Proteomes" id="UP000005709"/>
    </source>
</evidence>
<feature type="transmembrane region" description="Helical" evidence="2">
    <location>
        <begin position="15"/>
        <end position="36"/>
    </location>
</feature>
<feature type="region of interest" description="Disordered" evidence="1">
    <location>
        <begin position="73"/>
        <end position="226"/>
    </location>
</feature>
<dbReference type="SUPFAM" id="SSF74653">
    <property type="entry name" value="TolA/TonB C-terminal domain"/>
    <property type="match status" value="1"/>
</dbReference>
<feature type="compositionally biased region" description="Basic and acidic residues" evidence="1">
    <location>
        <begin position="178"/>
        <end position="190"/>
    </location>
</feature>
<dbReference type="Proteomes" id="UP000005709">
    <property type="component" value="Unassembled WGS sequence"/>
</dbReference>
<name>C8PEV7_9BACT</name>
<dbReference type="Pfam" id="PF13103">
    <property type="entry name" value="TonB_2"/>
    <property type="match status" value="1"/>
</dbReference>
<comment type="caution">
    <text evidence="3">The sequence shown here is derived from an EMBL/GenBank/DDBJ whole genome shotgun (WGS) entry which is preliminary data.</text>
</comment>
<sequence>MANYSNFTGVKYDNFKSFLIALFAYLLVIFVLLYQISKPQEKFKKYTDNPNDYMDVTFDFEIDDKLPSAPEIAKETKQGEFDNKNVKDVPEDKIKTTAQVVPPSPVEAKPKEPEKPKEEPKPEPKKDEPKAEPKKEEPKPEPKLEDKPSEKVVEKKEEAKPEPKKEEKPSLSDLFSDTTKDNKKLEESAKASDAVQSNKKSDKETATSSAKDKAASKNAVVKSDKLGGRTQRTGEYNAYYGAIEKKLQVLWSRYVATAKDDARIKIVFSADGRVADYTIIELGRETEFNQKLRDFLDNLSTQTFPKSPDGASHEIDTRMSDVMKTN</sequence>
<feature type="region of interest" description="Disordered" evidence="1">
    <location>
        <begin position="306"/>
        <end position="326"/>
    </location>
</feature>
<dbReference type="AlphaFoldDB" id="C8PEV7"/>
<feature type="compositionally biased region" description="Basic and acidic residues" evidence="1">
    <location>
        <begin position="311"/>
        <end position="326"/>
    </location>
</feature>
<evidence type="ECO:0008006" key="5">
    <source>
        <dbReference type="Google" id="ProtNLM"/>
    </source>
</evidence>
<keyword evidence="4" id="KW-1185">Reference proteome</keyword>
<gene>
    <name evidence="3" type="ORF">CAMGR0001_2596</name>
</gene>